<dbReference type="RefSeq" id="WP_072830330.1">
    <property type="nucleotide sequence ID" value="NZ_FQXP01000003.1"/>
</dbReference>
<dbReference type="PANTHER" id="PTHR30295:SF0">
    <property type="entry name" value="BACTERIOFERRITIN"/>
    <property type="match status" value="1"/>
</dbReference>
<dbReference type="CDD" id="cd07908">
    <property type="entry name" value="Mn_catalase_like"/>
    <property type="match status" value="1"/>
</dbReference>
<dbReference type="GO" id="GO:0004322">
    <property type="term" value="F:ferroxidase activity"/>
    <property type="evidence" value="ECO:0007669"/>
    <property type="project" value="TreeGrafter"/>
</dbReference>
<keyword evidence="1" id="KW-0409">Iron storage</keyword>
<dbReference type="AlphaFoldDB" id="A0A1M5U467"/>
<reference evidence="4 5" key="1">
    <citation type="submission" date="2016-11" db="EMBL/GenBank/DDBJ databases">
        <authorList>
            <person name="Jaros S."/>
            <person name="Januszkiewicz K."/>
            <person name="Wedrychowicz H."/>
        </authorList>
    </citation>
    <scope>NUCLEOTIDE SEQUENCE [LARGE SCALE GENOMIC DNA]</scope>
    <source>
        <strain evidence="4 5">DSM 3089</strain>
    </source>
</reference>
<name>A0A1M5U467_9CLOT</name>
<evidence type="ECO:0000256" key="1">
    <source>
        <dbReference type="ARBA" id="ARBA00022434"/>
    </source>
</evidence>
<dbReference type="Gene3D" id="1.20.1260.10">
    <property type="match status" value="2"/>
</dbReference>
<evidence type="ECO:0000313" key="4">
    <source>
        <dbReference type="EMBL" id="SHH57646.1"/>
    </source>
</evidence>
<dbReference type="GO" id="GO:0005829">
    <property type="term" value="C:cytosol"/>
    <property type="evidence" value="ECO:0007669"/>
    <property type="project" value="TreeGrafter"/>
</dbReference>
<dbReference type="GO" id="GO:0008199">
    <property type="term" value="F:ferric iron binding"/>
    <property type="evidence" value="ECO:0007669"/>
    <property type="project" value="InterPro"/>
</dbReference>
<evidence type="ECO:0000259" key="3">
    <source>
        <dbReference type="Pfam" id="PF00210"/>
    </source>
</evidence>
<feature type="domain" description="Ferritin/DPS" evidence="3">
    <location>
        <begin position="38"/>
        <end position="167"/>
    </location>
</feature>
<evidence type="ECO:0000256" key="2">
    <source>
        <dbReference type="ARBA" id="ARBA00023004"/>
    </source>
</evidence>
<dbReference type="SUPFAM" id="SSF47240">
    <property type="entry name" value="Ferritin-like"/>
    <property type="match status" value="1"/>
</dbReference>
<dbReference type="InterPro" id="IPR009078">
    <property type="entry name" value="Ferritin-like_SF"/>
</dbReference>
<dbReference type="EMBL" id="FQXP01000003">
    <property type="protein sequence ID" value="SHH57646.1"/>
    <property type="molecule type" value="Genomic_DNA"/>
</dbReference>
<accession>A0A1M5U467</accession>
<gene>
    <name evidence="4" type="ORF">SAMN02745196_00834</name>
</gene>
<evidence type="ECO:0000313" key="5">
    <source>
        <dbReference type="Proteomes" id="UP000184526"/>
    </source>
</evidence>
<dbReference type="Proteomes" id="UP000184526">
    <property type="component" value="Unassembled WGS sequence"/>
</dbReference>
<keyword evidence="5" id="KW-1185">Reference proteome</keyword>
<dbReference type="InterPro" id="IPR012347">
    <property type="entry name" value="Ferritin-like"/>
</dbReference>
<keyword evidence="2" id="KW-0408">Iron</keyword>
<dbReference type="OrthoDB" id="9791649at2"/>
<dbReference type="GO" id="GO:0020037">
    <property type="term" value="F:heme binding"/>
    <property type="evidence" value="ECO:0007669"/>
    <property type="project" value="TreeGrafter"/>
</dbReference>
<protein>
    <submittedName>
        <fullName evidence="4">Bacterioferritin</fullName>
    </submittedName>
</protein>
<proteinExistence type="predicted"/>
<dbReference type="PANTHER" id="PTHR30295">
    <property type="entry name" value="BACTERIOFERRITIN"/>
    <property type="match status" value="1"/>
</dbReference>
<dbReference type="GO" id="GO:0006879">
    <property type="term" value="P:intracellular iron ion homeostasis"/>
    <property type="evidence" value="ECO:0007669"/>
    <property type="project" value="UniProtKB-KW"/>
</dbReference>
<sequence>MCNHTKYSINQPYPPIIIKGKNSEYARLISHAYAGVVSELSASTQYVYQHIRLFRTKYPEISETLIGISIVEMHHLEILGELIVALGGEPKYGISKKNKFYNWTSKFVDYDEDPEHMLFNDIQYELDAIEQYNKIISVIDDNSIKKIIERIIMDEKLHVKIFKDLYKKYF</sequence>
<organism evidence="4 5">
    <name type="scientific">Clostridium collagenovorans DSM 3089</name>
    <dbReference type="NCBI Taxonomy" id="1121306"/>
    <lineage>
        <taxon>Bacteria</taxon>
        <taxon>Bacillati</taxon>
        <taxon>Bacillota</taxon>
        <taxon>Clostridia</taxon>
        <taxon>Eubacteriales</taxon>
        <taxon>Clostridiaceae</taxon>
        <taxon>Clostridium</taxon>
    </lineage>
</organism>
<dbReference type="InterPro" id="IPR008331">
    <property type="entry name" value="Ferritin_DPS_dom"/>
</dbReference>
<dbReference type="STRING" id="1121306.SAMN02745196_00834"/>
<dbReference type="Pfam" id="PF00210">
    <property type="entry name" value="Ferritin"/>
    <property type="match status" value="1"/>
</dbReference>